<accession>A0A4Q1VEP7</accession>
<evidence type="ECO:0000256" key="2">
    <source>
        <dbReference type="ARBA" id="ARBA00022748"/>
    </source>
</evidence>
<dbReference type="PANTHER" id="PTHR47870:SF1">
    <property type="entry name" value="CYTOCHROME C-TYPE BIOGENESIS PROTEIN CCMH"/>
    <property type="match status" value="1"/>
</dbReference>
<sequence length="376" mass="40163">MTLWFVFALMTVAAIFAVLWPLGRGAGAENQGSQNQGSEVAVYKDQLAEIERDLAAGLIAAPEAEAARVEISRRLLAAAGSEPAMAPKSSLKWRRVAAVLALVGLPLVAIGIYMPLGSPLLRDFPLAQRERGSGSGMAQSLENLVVQVEQHLEKNPTDGRGWNVLAPVLERLGRFDDAVRAYRNSLTYNGESAERRSDLGEAIAAAANGVVTAEAKGEFERAHALDAGDPKANYFLGLAAEQDGRKDDAANIWRALLAKAPADAPWRPLVQTSLARVGGDGVTMPALSDETIAASKDMNAGDRNAMVRGMVERLATRLKQNGDDVEGWLRLVRAYLVMGDRDKAMGASTDARQAVANDAARLRQLNEGLKTLGLDG</sequence>
<dbReference type="EMBL" id="MZXW01000015">
    <property type="protein sequence ID" value="RXT50202.1"/>
    <property type="molecule type" value="Genomic_DNA"/>
</dbReference>
<dbReference type="OrthoDB" id="9815847at2"/>
<dbReference type="GO" id="GO:0030313">
    <property type="term" value="C:cell envelope"/>
    <property type="evidence" value="ECO:0007669"/>
    <property type="project" value="UniProtKB-SubCell"/>
</dbReference>
<keyword evidence="5" id="KW-1185">Reference proteome</keyword>
<feature type="transmembrane region" description="Helical" evidence="3">
    <location>
        <begin position="96"/>
        <end position="116"/>
    </location>
</feature>
<dbReference type="SMART" id="SM00028">
    <property type="entry name" value="TPR"/>
    <property type="match status" value="3"/>
</dbReference>
<dbReference type="AlphaFoldDB" id="A0A4Q1VEP7"/>
<dbReference type="GO" id="GO:0005886">
    <property type="term" value="C:plasma membrane"/>
    <property type="evidence" value="ECO:0007669"/>
    <property type="project" value="TreeGrafter"/>
</dbReference>
<dbReference type="RefSeq" id="WP_129269377.1">
    <property type="nucleotide sequence ID" value="NZ_MZXW01000015.1"/>
</dbReference>
<dbReference type="GO" id="GO:0017004">
    <property type="term" value="P:cytochrome complex assembly"/>
    <property type="evidence" value="ECO:0007669"/>
    <property type="project" value="UniProtKB-KW"/>
</dbReference>
<keyword evidence="3" id="KW-1133">Transmembrane helix</keyword>
<name>A0A4Q1VEP7_9BRAD</name>
<comment type="subcellular location">
    <subcellularLocation>
        <location evidence="1">Cell envelope</location>
    </subcellularLocation>
</comment>
<dbReference type="InterPro" id="IPR051263">
    <property type="entry name" value="C-type_cytochrome_biogenesis"/>
</dbReference>
<dbReference type="InterPro" id="IPR011990">
    <property type="entry name" value="TPR-like_helical_dom_sf"/>
</dbReference>
<reference evidence="4 5" key="1">
    <citation type="submission" date="2017-03" db="EMBL/GenBank/DDBJ databases">
        <authorList>
            <person name="Safronova V.I."/>
            <person name="Sazanova A.L."/>
            <person name="Chirak E.R."/>
        </authorList>
    </citation>
    <scope>NUCLEOTIDE SEQUENCE [LARGE SCALE GENOMIC DNA]</scope>
    <source>
        <strain evidence="4 5">Opo-243</strain>
    </source>
</reference>
<proteinExistence type="predicted"/>
<keyword evidence="2" id="KW-0201">Cytochrome c-type biogenesis</keyword>
<feature type="transmembrane region" description="Helical" evidence="3">
    <location>
        <begin position="6"/>
        <end position="23"/>
    </location>
</feature>
<evidence type="ECO:0000313" key="5">
    <source>
        <dbReference type="Proteomes" id="UP000290819"/>
    </source>
</evidence>
<dbReference type="InterPro" id="IPR019734">
    <property type="entry name" value="TPR_rpt"/>
</dbReference>
<evidence type="ECO:0000313" key="4">
    <source>
        <dbReference type="EMBL" id="RXT50202.1"/>
    </source>
</evidence>
<dbReference type="Proteomes" id="UP000290819">
    <property type="component" value="Unassembled WGS sequence"/>
</dbReference>
<evidence type="ECO:0000256" key="1">
    <source>
        <dbReference type="ARBA" id="ARBA00004196"/>
    </source>
</evidence>
<protein>
    <submittedName>
        <fullName evidence="4">C-type cytochrome biogenesis protein CcmI</fullName>
    </submittedName>
</protein>
<dbReference type="NCBIfam" id="TIGR03142">
    <property type="entry name" value="cytochro_ccmI"/>
    <property type="match status" value="1"/>
</dbReference>
<organism evidence="4 5">
    <name type="scientific">Bradyrhizobium betae</name>
    <dbReference type="NCBI Taxonomy" id="244734"/>
    <lineage>
        <taxon>Bacteria</taxon>
        <taxon>Pseudomonadati</taxon>
        <taxon>Pseudomonadota</taxon>
        <taxon>Alphaproteobacteria</taxon>
        <taxon>Hyphomicrobiales</taxon>
        <taxon>Nitrobacteraceae</taxon>
        <taxon>Bradyrhizobium</taxon>
    </lineage>
</organism>
<dbReference type="Gene3D" id="1.25.40.10">
    <property type="entry name" value="Tetratricopeptide repeat domain"/>
    <property type="match status" value="2"/>
</dbReference>
<dbReference type="InterPro" id="IPR017560">
    <property type="entry name" value="Cyt_c_biogenesis_CcmI"/>
</dbReference>
<dbReference type="SUPFAM" id="SSF48452">
    <property type="entry name" value="TPR-like"/>
    <property type="match status" value="1"/>
</dbReference>
<comment type="caution">
    <text evidence="4">The sequence shown here is derived from an EMBL/GenBank/DDBJ whole genome shotgun (WGS) entry which is preliminary data.</text>
</comment>
<keyword evidence="3" id="KW-0472">Membrane</keyword>
<dbReference type="PANTHER" id="PTHR47870">
    <property type="entry name" value="CYTOCHROME C-TYPE BIOGENESIS PROTEIN CCMH"/>
    <property type="match status" value="1"/>
</dbReference>
<evidence type="ECO:0000256" key="3">
    <source>
        <dbReference type="SAM" id="Phobius"/>
    </source>
</evidence>
<gene>
    <name evidence="4" type="ORF">B5V03_09250</name>
</gene>
<keyword evidence="3" id="KW-0812">Transmembrane</keyword>